<reference evidence="2 3" key="1">
    <citation type="submission" date="2021-03" db="EMBL/GenBank/DDBJ databases">
        <title>Novel species identification of genus Shewanella.</title>
        <authorList>
            <person name="Liu G."/>
            <person name="Zhang Q."/>
        </authorList>
    </citation>
    <scope>NUCLEOTIDE SEQUENCE [LARGE SCALE GENOMIC DNA]</scope>
    <source>
        <strain evidence="2 3">FJAT-51800</strain>
    </source>
</reference>
<feature type="signal peptide" evidence="1">
    <location>
        <begin position="1"/>
        <end position="19"/>
    </location>
</feature>
<dbReference type="Proteomes" id="UP000662770">
    <property type="component" value="Chromosome"/>
</dbReference>
<proteinExistence type="predicted"/>
<dbReference type="EMBL" id="CP071503">
    <property type="protein sequence ID" value="QSX32770.1"/>
    <property type="molecule type" value="Genomic_DNA"/>
</dbReference>
<keyword evidence="3" id="KW-1185">Reference proteome</keyword>
<keyword evidence="1" id="KW-0732">Signal</keyword>
<dbReference type="PROSITE" id="PS51257">
    <property type="entry name" value="PROKAR_LIPOPROTEIN"/>
    <property type="match status" value="1"/>
</dbReference>
<gene>
    <name evidence="2" type="ORF">JYB87_13590</name>
</gene>
<name>A0ABX7QP64_9GAMM</name>
<evidence type="ECO:0000313" key="3">
    <source>
        <dbReference type="Proteomes" id="UP000662770"/>
    </source>
</evidence>
<sequence>MTKLTLSFALLFLAGCSCTEHFLPQANISLSSDATTLSYSGETSVRNAKHALALARQYPEIKRLVIDSDGGDAVGGMLLGDWVYRQHLEVEVKQRCLGACANYIVTAAAKTRVGANAQLGWYGGAWQPDTDRHWYNFLIPGYDDNHHLTLAEWRVAEHQFFSRIGVREEITILGEISKFKQQRLQHGVWSYCAQDLHKLGIRNIQFAESTTANAVEVLQFAPGELESFLANSPLKEQQTFAGL</sequence>
<organism evidence="2 3">
    <name type="scientific">Shewanella avicenniae</name>
    <dbReference type="NCBI Taxonomy" id="2814294"/>
    <lineage>
        <taxon>Bacteria</taxon>
        <taxon>Pseudomonadati</taxon>
        <taxon>Pseudomonadota</taxon>
        <taxon>Gammaproteobacteria</taxon>
        <taxon>Alteromonadales</taxon>
        <taxon>Shewanellaceae</taxon>
        <taxon>Shewanella</taxon>
    </lineage>
</organism>
<accession>A0ABX7QP64</accession>
<evidence type="ECO:0008006" key="4">
    <source>
        <dbReference type="Google" id="ProtNLM"/>
    </source>
</evidence>
<dbReference type="RefSeq" id="WP_207354010.1">
    <property type="nucleotide sequence ID" value="NZ_CP071503.1"/>
</dbReference>
<evidence type="ECO:0000313" key="2">
    <source>
        <dbReference type="EMBL" id="QSX32770.1"/>
    </source>
</evidence>
<protein>
    <recommendedName>
        <fullName evidence="4">Lipoprotein</fullName>
    </recommendedName>
</protein>
<feature type="chain" id="PRO_5045541085" description="Lipoprotein" evidence="1">
    <location>
        <begin position="20"/>
        <end position="243"/>
    </location>
</feature>
<evidence type="ECO:0000256" key="1">
    <source>
        <dbReference type="SAM" id="SignalP"/>
    </source>
</evidence>